<sequence length="56" mass="6808">MWKRVTIQCTFYSERIYIHKLVSNPPLLPHFVNERSNPWAIHHLSSIPETKRYCLR</sequence>
<keyword evidence="2" id="KW-1185">Reference proteome</keyword>
<dbReference type="Proteomes" id="UP001172101">
    <property type="component" value="Unassembled WGS sequence"/>
</dbReference>
<protein>
    <submittedName>
        <fullName evidence="1">Uncharacterized protein</fullName>
    </submittedName>
</protein>
<gene>
    <name evidence="1" type="ORF">B0T26DRAFT_731922</name>
</gene>
<comment type="caution">
    <text evidence="1">The sequence shown here is derived from an EMBL/GenBank/DDBJ whole genome shotgun (WGS) entry which is preliminary data.</text>
</comment>
<organism evidence="1 2">
    <name type="scientific">Lasiosphaeria miniovina</name>
    <dbReference type="NCBI Taxonomy" id="1954250"/>
    <lineage>
        <taxon>Eukaryota</taxon>
        <taxon>Fungi</taxon>
        <taxon>Dikarya</taxon>
        <taxon>Ascomycota</taxon>
        <taxon>Pezizomycotina</taxon>
        <taxon>Sordariomycetes</taxon>
        <taxon>Sordariomycetidae</taxon>
        <taxon>Sordariales</taxon>
        <taxon>Lasiosphaeriaceae</taxon>
        <taxon>Lasiosphaeria</taxon>
    </lineage>
</organism>
<dbReference type="GeneID" id="85326343"/>
<name>A0AA39ZU50_9PEZI</name>
<dbReference type="EMBL" id="JAUIRO010000008">
    <property type="protein sequence ID" value="KAK0703569.1"/>
    <property type="molecule type" value="Genomic_DNA"/>
</dbReference>
<dbReference type="AlphaFoldDB" id="A0AA39ZU50"/>
<evidence type="ECO:0000313" key="1">
    <source>
        <dbReference type="EMBL" id="KAK0703569.1"/>
    </source>
</evidence>
<proteinExistence type="predicted"/>
<evidence type="ECO:0000313" key="2">
    <source>
        <dbReference type="Proteomes" id="UP001172101"/>
    </source>
</evidence>
<reference evidence="1" key="1">
    <citation type="submission" date="2023-06" db="EMBL/GenBank/DDBJ databases">
        <title>Genome-scale phylogeny and comparative genomics of the fungal order Sordariales.</title>
        <authorList>
            <consortium name="Lawrence Berkeley National Laboratory"/>
            <person name="Hensen N."/>
            <person name="Bonometti L."/>
            <person name="Westerberg I."/>
            <person name="Brannstrom I.O."/>
            <person name="Guillou S."/>
            <person name="Cros-Aarteil S."/>
            <person name="Calhoun S."/>
            <person name="Haridas S."/>
            <person name="Kuo A."/>
            <person name="Mondo S."/>
            <person name="Pangilinan J."/>
            <person name="Riley R."/>
            <person name="LaButti K."/>
            <person name="Andreopoulos B."/>
            <person name="Lipzen A."/>
            <person name="Chen C."/>
            <person name="Yanf M."/>
            <person name="Daum C."/>
            <person name="Ng V."/>
            <person name="Clum A."/>
            <person name="Steindorff A."/>
            <person name="Ohm R."/>
            <person name="Martin F."/>
            <person name="Silar P."/>
            <person name="Natvig D."/>
            <person name="Lalanne C."/>
            <person name="Gautier V."/>
            <person name="Ament-velasquez S.L."/>
            <person name="Kruys A."/>
            <person name="Hutchinson M.I."/>
            <person name="Powell A.J."/>
            <person name="Barry K."/>
            <person name="Miller A.N."/>
            <person name="Grigoriev I.V."/>
            <person name="Debuchy R."/>
            <person name="Gladieux P."/>
            <person name="Thoren M.H."/>
            <person name="Johannesson H."/>
        </authorList>
    </citation>
    <scope>NUCLEOTIDE SEQUENCE</scope>
    <source>
        <strain evidence="1">SMH2392-1A</strain>
    </source>
</reference>
<accession>A0AA39ZU50</accession>
<dbReference type="RefSeq" id="XP_060290428.1">
    <property type="nucleotide sequence ID" value="XM_060443073.1"/>
</dbReference>